<organism evidence="2">
    <name type="scientific">Parabacteroides merdae</name>
    <dbReference type="NCBI Taxonomy" id="46503"/>
    <lineage>
        <taxon>Bacteria</taxon>
        <taxon>Pseudomonadati</taxon>
        <taxon>Bacteroidota</taxon>
        <taxon>Bacteroidia</taxon>
        <taxon>Bacteroidales</taxon>
        <taxon>Tannerellaceae</taxon>
        <taxon>Parabacteroides</taxon>
    </lineage>
</organism>
<keyword evidence="1" id="KW-0812">Transmembrane</keyword>
<protein>
    <submittedName>
        <fullName evidence="2">Uncharacterized protein</fullName>
    </submittedName>
</protein>
<proteinExistence type="predicted"/>
<feature type="transmembrane region" description="Helical" evidence="1">
    <location>
        <begin position="12"/>
        <end position="33"/>
    </location>
</feature>
<reference evidence="2" key="1">
    <citation type="submission" date="2019-11" db="EMBL/GenBank/DDBJ databases">
        <authorList>
            <person name="Feng L."/>
        </authorList>
    </citation>
    <scope>NUCLEOTIDE SEQUENCE</scope>
    <source>
        <strain evidence="2">PmerdaeLFYP103</strain>
    </source>
</reference>
<gene>
    <name evidence="2" type="ORF">PMLFYP103_02391</name>
</gene>
<sequence length="34" mass="3967">MKLQQDYYRTKEKAGCIVGQSAIYLYLCLIIIIN</sequence>
<accession>A0A6N3FEB9</accession>
<keyword evidence="1" id="KW-0472">Membrane</keyword>
<evidence type="ECO:0000313" key="2">
    <source>
        <dbReference type="EMBL" id="VYU50537.1"/>
    </source>
</evidence>
<dbReference type="AlphaFoldDB" id="A0A6N3FEB9"/>
<evidence type="ECO:0000256" key="1">
    <source>
        <dbReference type="SAM" id="Phobius"/>
    </source>
</evidence>
<keyword evidence="1" id="KW-1133">Transmembrane helix</keyword>
<name>A0A6N3FEB9_9BACT</name>
<dbReference type="EMBL" id="CACRUV010000029">
    <property type="protein sequence ID" value="VYU50537.1"/>
    <property type="molecule type" value="Genomic_DNA"/>
</dbReference>